<organism evidence="2">
    <name type="scientific">Candidatus Kentrum sp. LPFa</name>
    <dbReference type="NCBI Taxonomy" id="2126335"/>
    <lineage>
        <taxon>Bacteria</taxon>
        <taxon>Pseudomonadati</taxon>
        <taxon>Pseudomonadota</taxon>
        <taxon>Gammaproteobacteria</taxon>
        <taxon>Candidatus Kentrum</taxon>
    </lineage>
</organism>
<name>A0A450X2N0_9GAMM</name>
<evidence type="ECO:0000313" key="1">
    <source>
        <dbReference type="EMBL" id="VFK06299.1"/>
    </source>
</evidence>
<reference evidence="2" key="1">
    <citation type="submission" date="2019-02" db="EMBL/GenBank/DDBJ databases">
        <authorList>
            <person name="Gruber-Vodicka R. H."/>
            <person name="Seah K. B. B."/>
        </authorList>
    </citation>
    <scope>NUCLEOTIDE SEQUENCE</scope>
    <source>
        <strain evidence="1">BECK_S312</strain>
        <strain evidence="2">BECK_S426</strain>
    </source>
</reference>
<sequence>MIEELDEIQGEVGCHRDIYWLDECMPRKFANYIAGHNAQTTRKAGWASFENGDFLRKAQNDFDILSALHEPSLGHEIFLSRIPVGSFLTPTH</sequence>
<accession>A0A450X2N0</accession>
<proteinExistence type="predicted"/>
<evidence type="ECO:0000313" key="2">
    <source>
        <dbReference type="EMBL" id="VFK23530.1"/>
    </source>
</evidence>
<dbReference type="EMBL" id="CAADFM010000002">
    <property type="protein sequence ID" value="VFK06299.1"/>
    <property type="molecule type" value="Genomic_DNA"/>
</dbReference>
<protein>
    <submittedName>
        <fullName evidence="2">Uncharacterized protein</fullName>
    </submittedName>
</protein>
<gene>
    <name evidence="1" type="ORF">BECKLPF1236A_GA0070988_1000229</name>
    <name evidence="2" type="ORF">BECKLPF1236C_GA0070990_1000615</name>
</gene>
<dbReference type="EMBL" id="CAADFP010000006">
    <property type="protein sequence ID" value="VFK23530.1"/>
    <property type="molecule type" value="Genomic_DNA"/>
</dbReference>
<dbReference type="AlphaFoldDB" id="A0A450X2N0"/>